<dbReference type="FunFam" id="1.10.472.80:FF:000019">
    <property type="entry name" value="USP6 N-terminal like"/>
    <property type="match status" value="1"/>
</dbReference>
<dbReference type="PANTHER" id="PTHR47219:SF25">
    <property type="entry name" value="RAB-GAP TBC DOMAIN-CONTAINING PROTEIN"/>
    <property type="match status" value="1"/>
</dbReference>
<evidence type="ECO:0000313" key="5">
    <source>
        <dbReference type="WBParaSite" id="Gr19_v10_g7548.t1"/>
    </source>
</evidence>
<keyword evidence="4" id="KW-1185">Reference proteome</keyword>
<feature type="region of interest" description="Disordered" evidence="2">
    <location>
        <begin position="860"/>
        <end position="939"/>
    </location>
</feature>
<feature type="region of interest" description="Disordered" evidence="2">
    <location>
        <begin position="328"/>
        <end position="390"/>
    </location>
</feature>
<feature type="compositionally biased region" description="Basic and acidic residues" evidence="2">
    <location>
        <begin position="1139"/>
        <end position="1150"/>
    </location>
</feature>
<feature type="region of interest" description="Disordered" evidence="2">
    <location>
        <begin position="59"/>
        <end position="106"/>
    </location>
</feature>
<dbReference type="SUPFAM" id="SSF47923">
    <property type="entry name" value="Ypt/Rab-GAP domain of gyp1p"/>
    <property type="match status" value="2"/>
</dbReference>
<feature type="compositionally biased region" description="Low complexity" evidence="2">
    <location>
        <begin position="860"/>
        <end position="885"/>
    </location>
</feature>
<dbReference type="GO" id="GO:0031267">
    <property type="term" value="F:small GTPase binding"/>
    <property type="evidence" value="ECO:0007669"/>
    <property type="project" value="TreeGrafter"/>
</dbReference>
<feature type="compositionally biased region" description="Low complexity" evidence="2">
    <location>
        <begin position="1050"/>
        <end position="1059"/>
    </location>
</feature>
<feature type="region of interest" description="Disordered" evidence="2">
    <location>
        <begin position="1122"/>
        <end position="1250"/>
    </location>
</feature>
<feature type="compositionally biased region" description="Polar residues" evidence="2">
    <location>
        <begin position="1232"/>
        <end position="1243"/>
    </location>
</feature>
<keyword evidence="1" id="KW-0343">GTPase activation</keyword>
<dbReference type="GO" id="GO:0005096">
    <property type="term" value="F:GTPase activator activity"/>
    <property type="evidence" value="ECO:0007669"/>
    <property type="project" value="UniProtKB-KW"/>
</dbReference>
<feature type="region of interest" description="Disordered" evidence="2">
    <location>
        <begin position="407"/>
        <end position="439"/>
    </location>
</feature>
<dbReference type="Gene3D" id="1.10.8.270">
    <property type="entry name" value="putative rabgap domain of human tbc1 domain family member 14 like domains"/>
    <property type="match status" value="1"/>
</dbReference>
<dbReference type="SMART" id="SM00164">
    <property type="entry name" value="TBC"/>
    <property type="match status" value="1"/>
</dbReference>
<dbReference type="WBParaSite" id="Gr19_v10_g7548.t1">
    <property type="protein sequence ID" value="Gr19_v10_g7548.t1"/>
    <property type="gene ID" value="Gr19_v10_g7548"/>
</dbReference>
<feature type="domain" description="Rab-GAP TBC" evidence="3">
    <location>
        <begin position="529"/>
        <end position="721"/>
    </location>
</feature>
<dbReference type="PANTHER" id="PTHR47219">
    <property type="entry name" value="RAB GTPASE-ACTIVATING PROTEIN 1-LIKE"/>
    <property type="match status" value="1"/>
</dbReference>
<dbReference type="InterPro" id="IPR035969">
    <property type="entry name" value="Rab-GAP_TBC_sf"/>
</dbReference>
<evidence type="ECO:0000256" key="1">
    <source>
        <dbReference type="ARBA" id="ARBA00022468"/>
    </source>
</evidence>
<feature type="compositionally biased region" description="Low complexity" evidence="2">
    <location>
        <begin position="376"/>
        <end position="387"/>
    </location>
</feature>
<evidence type="ECO:0000313" key="4">
    <source>
        <dbReference type="Proteomes" id="UP000887572"/>
    </source>
</evidence>
<protein>
    <submittedName>
        <fullName evidence="5">Rab-GAP TBC domain-containing protein</fullName>
    </submittedName>
</protein>
<feature type="compositionally biased region" description="Acidic residues" evidence="2">
    <location>
        <begin position="407"/>
        <end position="416"/>
    </location>
</feature>
<feature type="compositionally biased region" description="Polar residues" evidence="2">
    <location>
        <begin position="1022"/>
        <end position="1039"/>
    </location>
</feature>
<feature type="region of interest" description="Disordered" evidence="2">
    <location>
        <begin position="828"/>
        <end position="848"/>
    </location>
</feature>
<dbReference type="FunFam" id="1.10.8.270:FF:000010">
    <property type="entry name" value="Putative USP6 N-terminal-like protein"/>
    <property type="match status" value="1"/>
</dbReference>
<feature type="region of interest" description="Disordered" evidence="2">
    <location>
        <begin position="992"/>
        <end position="1059"/>
    </location>
</feature>
<dbReference type="Proteomes" id="UP000887572">
    <property type="component" value="Unplaced"/>
</dbReference>
<sequence>MVSTKKRDSKYPRPFVQQQSFASIRQFIPNNSSQNARPWTLIRSAQQSPTIGQYNNITEQEQSAAKSSEFGLRREPSRRKMATVQQMSSLAAPPERKAKSLSGAQPTAHIPKALVHRLLEEDGRKNSLNLITQKAKSVQRKISEFAFAHNEPLVAAGRAIGLIHLATGTSGSLIMQPNALFSSAHRATAVVAAVKEEADGQCLAISDIYLSLFMRKMRDSEIRPSNFASAAEVTSITRTCGGNSSFTAASITRKAMLPPNGCGSGTREQQEQQGRSVENMNALLLKTRVNDSRILIRNFSQRVKSQVQCSLSEPLKGLGERLAAVEQRRLPQPQQEQQRQSSSPQMIRCFNNNSKNINEQSESLQSSPHYRRHRAMPSSSASPMKRSSSVRRCVSALSSRLLQQLADDDEGDDEPQEPPQAFAGTAASTSEDSFEEDQEFLELQEREQIVDKYERGPDQKDVDPWENPDFELYRITDRYGFMHKKLTLEQTEEQKRVQKELRREQKWLRMLKEWEQRHPAKLAERMWKGVPDTLRLVIWKRLIGADVMKANSRDNLYNELLARARLVSKDIKQIDLDINRTYRDNLAFRRRYDVKQRSLFNVLTAYAMLNTEVGYCQGMSQIAALFLMYMDEEEAFWSLHGLLVNRKYGMHGFFVPGFPKLQRFQNHYDKVVLKYLPRVKRHLDNMGIPPIYLTKWWFGCFLDRVPFPLALRLWDVFLYFGESILIAMAYNIVKMHRKRIVRFSVEDFMEFIQTSLANDFGFPDDTVMESLGECLKRLQNDRMAIPAPPNPNATAELPTKPLGPILTRSMMDIRSDIDSVYSRCSRANSVTGRSPMVRRHHTQHIPPANHQKIISALASSRLQQQHQSQPSAASAGIPSSSAPQALHGDNASGSRPGSLKLKDSRFRGTAADNMKSWFGSTKHRIQRPPPVPDEDGFVRPHVEECGDVHVPVERNNSLSTALHHRQHGYDNTVPQSLPHKQQFKQTSSGMVMISGLNNSNNDGGGVGRENKKMPLPSKLPQPRSSSLKSTPSIAPQQQRQVRRGEGAAEQRSPQLQQQHEQQLFGVNMYPAPEHRQQRSEGDGISGGRHRVHRAANNVTYISVEAENENASALQQQQNRHNYAPSVAAEAPERHHHNDHQRFRTAEEKQRVPSRLPYYCPPPDYDGEENISGRGGRVDAVVGSPSCGRNGGVRMANRTTSALQQQRHLQQQQRRRRSTTNPAAAEEERQDPSAGTSGSRTRQPSPMAKPLYAHDETRVFLRVLRVCNLHEEKYACRSFTLPPSAGRSADAQRNSHSSSYFCTSLPCPNQNNNLGTSNLGAIIRCPSTLRHDQLGARVKSVIRRNLSLSKN</sequence>
<organism evidence="4 5">
    <name type="scientific">Globodera rostochiensis</name>
    <name type="common">Golden nematode worm</name>
    <name type="synonym">Heterodera rostochiensis</name>
    <dbReference type="NCBI Taxonomy" id="31243"/>
    <lineage>
        <taxon>Eukaryota</taxon>
        <taxon>Metazoa</taxon>
        <taxon>Ecdysozoa</taxon>
        <taxon>Nematoda</taxon>
        <taxon>Chromadorea</taxon>
        <taxon>Rhabditida</taxon>
        <taxon>Tylenchina</taxon>
        <taxon>Tylenchomorpha</taxon>
        <taxon>Tylenchoidea</taxon>
        <taxon>Heteroderidae</taxon>
        <taxon>Heteroderinae</taxon>
        <taxon>Globodera</taxon>
    </lineage>
</organism>
<evidence type="ECO:0000259" key="3">
    <source>
        <dbReference type="PROSITE" id="PS50086"/>
    </source>
</evidence>
<accession>A0A914I776</accession>
<feature type="compositionally biased region" description="Low complexity" evidence="2">
    <location>
        <begin position="1202"/>
        <end position="1211"/>
    </location>
</feature>
<dbReference type="PROSITE" id="PS50086">
    <property type="entry name" value="TBC_RABGAP"/>
    <property type="match status" value="1"/>
</dbReference>
<evidence type="ECO:0000256" key="2">
    <source>
        <dbReference type="SAM" id="MobiDB-lite"/>
    </source>
</evidence>
<proteinExistence type="predicted"/>
<feature type="compositionally biased region" description="Low complexity" evidence="2">
    <location>
        <begin position="330"/>
        <end position="345"/>
    </location>
</feature>
<name>A0A914I776_GLORO</name>
<reference evidence="5" key="1">
    <citation type="submission" date="2022-11" db="UniProtKB">
        <authorList>
            <consortium name="WormBaseParasite"/>
        </authorList>
    </citation>
    <scope>IDENTIFICATION</scope>
</reference>
<dbReference type="Pfam" id="PF00566">
    <property type="entry name" value="RabGAP-TBC"/>
    <property type="match status" value="1"/>
</dbReference>
<dbReference type="Gene3D" id="1.10.10.750">
    <property type="entry name" value="Ypt/Rab-GAP domain of gyp1p, domain 1"/>
    <property type="match status" value="1"/>
</dbReference>
<dbReference type="Gene3D" id="1.10.472.80">
    <property type="entry name" value="Ypt/Rab-GAP domain of gyp1p, domain 3"/>
    <property type="match status" value="1"/>
</dbReference>
<feature type="compositionally biased region" description="Polar residues" evidence="2">
    <location>
        <begin position="350"/>
        <end position="368"/>
    </location>
</feature>
<dbReference type="InterPro" id="IPR050302">
    <property type="entry name" value="Rab_GAP_TBC_domain"/>
</dbReference>
<dbReference type="InterPro" id="IPR000195">
    <property type="entry name" value="Rab-GAP-TBC_dom"/>
</dbReference>